<evidence type="ECO:0000313" key="2">
    <source>
        <dbReference type="EMBL" id="RXK16988.1"/>
    </source>
</evidence>
<name>A0AAX2AJD8_9BACT</name>
<accession>A0AAX2AJD8</accession>
<protein>
    <recommendedName>
        <fullName evidence="4">Bactofilin domain-containing protein</fullName>
    </recommendedName>
</protein>
<dbReference type="InterPro" id="IPR007607">
    <property type="entry name" value="BacA/B"/>
</dbReference>
<dbReference type="EMBL" id="NXID01000002">
    <property type="protein sequence ID" value="RXK16988.1"/>
    <property type="molecule type" value="Genomic_DNA"/>
</dbReference>
<comment type="similarity">
    <text evidence="1">Belongs to the bactofilin family.</text>
</comment>
<dbReference type="PANTHER" id="PTHR35024">
    <property type="entry name" value="HYPOTHETICAL CYTOSOLIC PROTEIN"/>
    <property type="match status" value="1"/>
</dbReference>
<dbReference type="AlphaFoldDB" id="A0AAX2AJD8"/>
<evidence type="ECO:0000256" key="1">
    <source>
        <dbReference type="ARBA" id="ARBA00044755"/>
    </source>
</evidence>
<dbReference type="Proteomes" id="UP000290092">
    <property type="component" value="Unassembled WGS sequence"/>
</dbReference>
<dbReference type="Pfam" id="PF04519">
    <property type="entry name" value="Bactofilin"/>
    <property type="match status" value="1"/>
</dbReference>
<sequence length="156" mass="16825">MYFQKAKENSVGIFGKSNKRTQQNSATVIAQGTCIIGGISTEGTVHIDGKFEGVILEADVITIGQTGEVIGDIKANNLIVSGLFDGKIDCNEVHVLSTGKVIGEIKYNELVIEENGKFEGRGIRKSSSLTSRYGEIEQKINNIIISPTPISHDKNS</sequence>
<keyword evidence="3" id="KW-1185">Reference proteome</keyword>
<evidence type="ECO:0008006" key="4">
    <source>
        <dbReference type="Google" id="ProtNLM"/>
    </source>
</evidence>
<gene>
    <name evidence="2" type="ORF">CP985_00785</name>
</gene>
<evidence type="ECO:0000313" key="3">
    <source>
        <dbReference type="Proteomes" id="UP000290092"/>
    </source>
</evidence>
<reference evidence="2 3" key="1">
    <citation type="submission" date="2017-09" db="EMBL/GenBank/DDBJ databases">
        <title>Genomics of the genus Arcobacter.</title>
        <authorList>
            <person name="Perez-Cataluna A."/>
            <person name="Figueras M.J."/>
            <person name="Salas-Masso N."/>
        </authorList>
    </citation>
    <scope>NUCLEOTIDE SEQUENCE [LARGE SCALE GENOMIC DNA]</scope>
    <source>
        <strain evidence="2 3">CECT 7386</strain>
    </source>
</reference>
<organism evidence="2 3">
    <name type="scientific">Malaciobacter mytili LMG 24559</name>
    <dbReference type="NCBI Taxonomy" id="1032238"/>
    <lineage>
        <taxon>Bacteria</taxon>
        <taxon>Pseudomonadati</taxon>
        <taxon>Campylobacterota</taxon>
        <taxon>Epsilonproteobacteria</taxon>
        <taxon>Campylobacterales</taxon>
        <taxon>Arcobacteraceae</taxon>
        <taxon>Malaciobacter</taxon>
    </lineage>
</organism>
<dbReference type="PANTHER" id="PTHR35024:SF4">
    <property type="entry name" value="POLYMER-FORMING CYTOSKELETAL PROTEIN"/>
    <property type="match status" value="1"/>
</dbReference>
<proteinExistence type="inferred from homology"/>
<comment type="caution">
    <text evidence="2">The sequence shown here is derived from an EMBL/GenBank/DDBJ whole genome shotgun (WGS) entry which is preliminary data.</text>
</comment>